<dbReference type="AlphaFoldDB" id="A0A0F9Q0M2"/>
<reference evidence="1" key="1">
    <citation type="journal article" date="2015" name="Nature">
        <title>Complex archaea that bridge the gap between prokaryotes and eukaryotes.</title>
        <authorList>
            <person name="Spang A."/>
            <person name="Saw J.H."/>
            <person name="Jorgensen S.L."/>
            <person name="Zaremba-Niedzwiedzka K."/>
            <person name="Martijn J."/>
            <person name="Lind A.E."/>
            <person name="van Eijk R."/>
            <person name="Schleper C."/>
            <person name="Guy L."/>
            <person name="Ettema T.J."/>
        </authorList>
    </citation>
    <scope>NUCLEOTIDE SEQUENCE</scope>
</reference>
<proteinExistence type="predicted"/>
<dbReference type="EMBL" id="LAZR01004642">
    <property type="protein sequence ID" value="KKN06801.1"/>
    <property type="molecule type" value="Genomic_DNA"/>
</dbReference>
<gene>
    <name evidence="1" type="ORF">LCGC14_1073530</name>
</gene>
<protein>
    <submittedName>
        <fullName evidence="1">Uncharacterized protein</fullName>
    </submittedName>
</protein>
<accession>A0A0F9Q0M2</accession>
<sequence>MSFPQQILSKAKTKVIKSIIKIKQFNFAGREKVIGLFGKAKDIGRNRQTARRAGIGADTSCQIEKQILTDEIQNTEFLGFTIENYSKLFSYIASGKINIRIHKEDGRKKHQIFTVRFQRIVSISILFLRHSLDDNSSMNCQPLLLVLTYLQGQSLPWYNTLWRFHWNQILRDPND</sequence>
<evidence type="ECO:0000313" key="1">
    <source>
        <dbReference type="EMBL" id="KKN06801.1"/>
    </source>
</evidence>
<organism evidence="1">
    <name type="scientific">marine sediment metagenome</name>
    <dbReference type="NCBI Taxonomy" id="412755"/>
    <lineage>
        <taxon>unclassified sequences</taxon>
        <taxon>metagenomes</taxon>
        <taxon>ecological metagenomes</taxon>
    </lineage>
</organism>
<comment type="caution">
    <text evidence="1">The sequence shown here is derived from an EMBL/GenBank/DDBJ whole genome shotgun (WGS) entry which is preliminary data.</text>
</comment>
<name>A0A0F9Q0M2_9ZZZZ</name>